<accession>A0A955L9Z2</accession>
<sequence length="129" mass="14547">MKPKLPILTQLSQFQRIDAYEFLEIFFVSAIASIFLIRSFLVVTGYPQLGGGGLHIAHMLWGGFLLMIALVLMFIFISRQSAYIASIVGGVGFGTFIDELGKFITADNNYFFQPTFALLYIIFILLFFL</sequence>
<feature type="transmembrane region" description="Helical" evidence="1">
    <location>
        <begin position="55"/>
        <end position="76"/>
    </location>
</feature>
<comment type="caution">
    <text evidence="2">The sequence shown here is derived from an EMBL/GenBank/DDBJ whole genome shotgun (WGS) entry which is preliminary data.</text>
</comment>
<proteinExistence type="predicted"/>
<organism evidence="2 3">
    <name type="scientific">Candidatus Dojkabacteria bacterium</name>
    <dbReference type="NCBI Taxonomy" id="2099670"/>
    <lineage>
        <taxon>Bacteria</taxon>
        <taxon>Candidatus Dojkabacteria</taxon>
    </lineage>
</organism>
<keyword evidence="1" id="KW-1133">Transmembrane helix</keyword>
<reference evidence="2" key="2">
    <citation type="journal article" date="2021" name="Microbiome">
        <title>Successional dynamics and alternative stable states in a saline activated sludge microbial community over 9 years.</title>
        <authorList>
            <person name="Wang Y."/>
            <person name="Ye J."/>
            <person name="Ju F."/>
            <person name="Liu L."/>
            <person name="Boyd J.A."/>
            <person name="Deng Y."/>
            <person name="Parks D.H."/>
            <person name="Jiang X."/>
            <person name="Yin X."/>
            <person name="Woodcroft B.J."/>
            <person name="Tyson G.W."/>
            <person name="Hugenholtz P."/>
            <person name="Polz M.F."/>
            <person name="Zhang T."/>
        </authorList>
    </citation>
    <scope>NUCLEOTIDE SEQUENCE</scope>
    <source>
        <strain evidence="2">HKST-UBA11</strain>
    </source>
</reference>
<feature type="transmembrane region" description="Helical" evidence="1">
    <location>
        <begin position="110"/>
        <end position="128"/>
    </location>
</feature>
<dbReference type="EMBL" id="JAGQLH010000142">
    <property type="protein sequence ID" value="MCA9386362.1"/>
    <property type="molecule type" value="Genomic_DNA"/>
</dbReference>
<dbReference type="Proteomes" id="UP000754563">
    <property type="component" value="Unassembled WGS sequence"/>
</dbReference>
<reference evidence="2" key="1">
    <citation type="submission" date="2020-04" db="EMBL/GenBank/DDBJ databases">
        <authorList>
            <person name="Zhang T."/>
        </authorList>
    </citation>
    <scope>NUCLEOTIDE SEQUENCE</scope>
    <source>
        <strain evidence="2">HKST-UBA11</strain>
    </source>
</reference>
<keyword evidence="1" id="KW-0472">Membrane</keyword>
<evidence type="ECO:0000313" key="2">
    <source>
        <dbReference type="EMBL" id="MCA9386362.1"/>
    </source>
</evidence>
<gene>
    <name evidence="2" type="ORF">KC717_06990</name>
</gene>
<keyword evidence="1" id="KW-0812">Transmembrane</keyword>
<name>A0A955L9Z2_9BACT</name>
<protein>
    <submittedName>
        <fullName evidence="2">Uncharacterized protein</fullName>
    </submittedName>
</protein>
<evidence type="ECO:0000313" key="3">
    <source>
        <dbReference type="Proteomes" id="UP000754563"/>
    </source>
</evidence>
<feature type="non-terminal residue" evidence="2">
    <location>
        <position position="129"/>
    </location>
</feature>
<feature type="transmembrane region" description="Helical" evidence="1">
    <location>
        <begin position="21"/>
        <end position="43"/>
    </location>
</feature>
<feature type="transmembrane region" description="Helical" evidence="1">
    <location>
        <begin position="83"/>
        <end position="104"/>
    </location>
</feature>
<dbReference type="AlphaFoldDB" id="A0A955L9Z2"/>
<evidence type="ECO:0000256" key="1">
    <source>
        <dbReference type="SAM" id="Phobius"/>
    </source>
</evidence>